<dbReference type="InterPro" id="IPR029058">
    <property type="entry name" value="AB_hydrolase_fold"/>
</dbReference>
<proteinExistence type="predicted"/>
<evidence type="ECO:0000313" key="3">
    <source>
        <dbReference type="Proteomes" id="UP000295124"/>
    </source>
</evidence>
<organism evidence="2 3">
    <name type="scientific">Kribbella antibiotica</name>
    <dbReference type="NCBI Taxonomy" id="190195"/>
    <lineage>
        <taxon>Bacteria</taxon>
        <taxon>Bacillati</taxon>
        <taxon>Actinomycetota</taxon>
        <taxon>Actinomycetes</taxon>
        <taxon>Propionibacteriales</taxon>
        <taxon>Kribbellaceae</taxon>
        <taxon>Kribbella</taxon>
    </lineage>
</organism>
<dbReference type="EMBL" id="SMKX01000007">
    <property type="protein sequence ID" value="TDD62294.1"/>
    <property type="molecule type" value="Genomic_DNA"/>
</dbReference>
<dbReference type="InterPro" id="IPR051049">
    <property type="entry name" value="Dienelactone_hydrolase-like"/>
</dbReference>
<dbReference type="Gene3D" id="3.40.50.1820">
    <property type="entry name" value="alpha/beta hydrolase"/>
    <property type="match status" value="1"/>
</dbReference>
<keyword evidence="2" id="KW-0378">Hydrolase</keyword>
<dbReference type="PANTHER" id="PTHR46623:SF6">
    <property type="entry name" value="ALPHA_BETA-HYDROLASES SUPERFAMILY PROTEIN"/>
    <property type="match status" value="1"/>
</dbReference>
<dbReference type="InterPro" id="IPR002925">
    <property type="entry name" value="Dienelactn_hydro"/>
</dbReference>
<dbReference type="GO" id="GO:0016787">
    <property type="term" value="F:hydrolase activity"/>
    <property type="evidence" value="ECO:0007669"/>
    <property type="project" value="UniProtKB-KW"/>
</dbReference>
<sequence length="229" mass="24599">MGVTVKVGDQDAYLARVGRAGMLLLPMITGIGEQIREWADELAAAGITALVWDPFKGRSTDNSTREELSELLLQKDDDEALAEQQALLDYLVDDLGCSKVGVMGWCLGGRFALLLGARDQRLANVVAFHPTSPSELHPQHTHDTIADAVSITAPVLVSYPSADTLVPNADFEALQTALQSRSAGATFTQYFPGAAHGFTDKSRHGDEVNATAYKLAWPQALAFIKATTT</sequence>
<dbReference type="PANTHER" id="PTHR46623">
    <property type="entry name" value="CARBOXYMETHYLENEBUTENOLIDASE-RELATED"/>
    <property type="match status" value="1"/>
</dbReference>
<comment type="caution">
    <text evidence="2">The sequence shown here is derived from an EMBL/GenBank/DDBJ whole genome shotgun (WGS) entry which is preliminary data.</text>
</comment>
<protein>
    <submittedName>
        <fullName evidence="2">Dienelactone hydrolase</fullName>
    </submittedName>
</protein>
<evidence type="ECO:0000259" key="1">
    <source>
        <dbReference type="Pfam" id="PF01738"/>
    </source>
</evidence>
<accession>A0A4R4ZVQ0</accession>
<dbReference type="Pfam" id="PF01738">
    <property type="entry name" value="DLH"/>
    <property type="match status" value="1"/>
</dbReference>
<dbReference type="RefSeq" id="WP_132165392.1">
    <property type="nucleotide sequence ID" value="NZ_SMKX01000007.1"/>
</dbReference>
<dbReference type="Proteomes" id="UP000295124">
    <property type="component" value="Unassembled WGS sequence"/>
</dbReference>
<evidence type="ECO:0000313" key="2">
    <source>
        <dbReference type="EMBL" id="TDD62294.1"/>
    </source>
</evidence>
<dbReference type="OrthoDB" id="3208682at2"/>
<name>A0A4R4ZVQ0_9ACTN</name>
<dbReference type="AlphaFoldDB" id="A0A4R4ZVQ0"/>
<keyword evidence="3" id="KW-1185">Reference proteome</keyword>
<feature type="domain" description="Dienelactone hydrolase" evidence="1">
    <location>
        <begin position="20"/>
        <end position="226"/>
    </location>
</feature>
<gene>
    <name evidence="2" type="ORF">E1263_03810</name>
</gene>
<reference evidence="2 3" key="1">
    <citation type="submission" date="2019-03" db="EMBL/GenBank/DDBJ databases">
        <title>Draft genome sequences of novel Actinobacteria.</title>
        <authorList>
            <person name="Sahin N."/>
            <person name="Ay H."/>
            <person name="Saygin H."/>
        </authorList>
    </citation>
    <scope>NUCLEOTIDE SEQUENCE [LARGE SCALE GENOMIC DNA]</scope>
    <source>
        <strain evidence="2 3">JCM 13523</strain>
    </source>
</reference>
<dbReference type="SUPFAM" id="SSF53474">
    <property type="entry name" value="alpha/beta-Hydrolases"/>
    <property type="match status" value="1"/>
</dbReference>